<proteinExistence type="predicted"/>
<comment type="caution">
    <text evidence="2">The sequence shown here is derived from an EMBL/GenBank/DDBJ whole genome shotgun (WGS) entry which is preliminary data.</text>
</comment>
<dbReference type="AlphaFoldDB" id="A0A4Q9KQP9"/>
<reference evidence="2 3" key="1">
    <citation type="submission" date="2019-01" db="EMBL/GenBank/DDBJ databases">
        <title>Lactibacter flavus gen. nov., sp. nov., a novel bacterium of the family Propionibacteriaceae isolated from raw milk and dairy products.</title>
        <authorList>
            <person name="Huptas C."/>
            <person name="Wenning M."/>
            <person name="Breitenwieser F."/>
            <person name="Doll E."/>
            <person name="Von Neubeck M."/>
            <person name="Busse H.-J."/>
            <person name="Scherer S."/>
        </authorList>
    </citation>
    <scope>NUCLEOTIDE SEQUENCE [LARGE SCALE GENOMIC DNA]</scope>
    <source>
        <strain evidence="2 3">DSM 22130</strain>
    </source>
</reference>
<keyword evidence="3" id="KW-1185">Reference proteome</keyword>
<keyword evidence="1" id="KW-1133">Transmembrane helix</keyword>
<protein>
    <submittedName>
        <fullName evidence="2">Uncharacterized protein</fullName>
    </submittedName>
</protein>
<name>A0A4Q9KQP9_PROTD</name>
<keyword evidence="1" id="KW-0472">Membrane</keyword>
<evidence type="ECO:0000256" key="1">
    <source>
        <dbReference type="SAM" id="Phobius"/>
    </source>
</evidence>
<gene>
    <name evidence="2" type="ORF">ET996_00840</name>
</gene>
<dbReference type="Proteomes" id="UP000291933">
    <property type="component" value="Unassembled WGS sequence"/>
</dbReference>
<evidence type="ECO:0000313" key="2">
    <source>
        <dbReference type="EMBL" id="TBT96249.1"/>
    </source>
</evidence>
<dbReference type="RefSeq" id="WP_131170661.1">
    <property type="nucleotide sequence ID" value="NZ_FXTL01000001.1"/>
</dbReference>
<feature type="transmembrane region" description="Helical" evidence="1">
    <location>
        <begin position="56"/>
        <end position="78"/>
    </location>
</feature>
<keyword evidence="1" id="KW-0812">Transmembrane</keyword>
<organism evidence="2 3">
    <name type="scientific">Propioniciclava tarda</name>
    <dbReference type="NCBI Taxonomy" id="433330"/>
    <lineage>
        <taxon>Bacteria</taxon>
        <taxon>Bacillati</taxon>
        <taxon>Actinomycetota</taxon>
        <taxon>Actinomycetes</taxon>
        <taxon>Propionibacteriales</taxon>
        <taxon>Propionibacteriaceae</taxon>
        <taxon>Propioniciclava</taxon>
    </lineage>
</organism>
<dbReference type="EMBL" id="SDMR01000001">
    <property type="protein sequence ID" value="TBT96249.1"/>
    <property type="molecule type" value="Genomic_DNA"/>
</dbReference>
<sequence length="80" mass="8639">MDERPIDPDDYSRQAHAVVLAGLPITAHHPATPEGQIEQWGLIAGRLSRSRGWRRVAANVLVVALLLLMLVLGLPLVAVG</sequence>
<evidence type="ECO:0000313" key="3">
    <source>
        <dbReference type="Proteomes" id="UP000291933"/>
    </source>
</evidence>
<accession>A0A4Q9KQP9</accession>